<dbReference type="AlphaFoldDB" id="A0A168RGX5"/>
<dbReference type="InterPro" id="IPR035684">
    <property type="entry name" value="ArgRS_core"/>
</dbReference>
<dbReference type="SUPFAM" id="SSF55190">
    <property type="entry name" value="Arginyl-tRNA synthetase (ArgRS), N-terminal 'additional' domain"/>
    <property type="match status" value="1"/>
</dbReference>
<evidence type="ECO:0000256" key="4">
    <source>
        <dbReference type="ARBA" id="ARBA00022490"/>
    </source>
</evidence>
<dbReference type="CDD" id="cd00671">
    <property type="entry name" value="ArgRS_core"/>
    <property type="match status" value="1"/>
</dbReference>
<comment type="caution">
    <text evidence="16">The sequence shown here is derived from an EMBL/GenBank/DDBJ whole genome shotgun (WGS) entry which is preliminary data.</text>
</comment>
<dbReference type="Pfam" id="PF00750">
    <property type="entry name" value="tRNA-synt_1d"/>
    <property type="match status" value="1"/>
</dbReference>
<sequence length="541" mass="61734">MEKEKIKELILIELKAIAKELELEREPILIEPKTYADLTTNMAMGNKGKNPQEIAKQIIEKLEPKKEKLHLKNIEVAGPGFINFFLNDEMFVKAINEILAKNKNYGKGNKQGKINVEFVSANPTGFLHVGHARNAAIGSTICNILEFAGYDVVREYYINDAGNQINVLAESVFARYQQIFNSDYPMPEESYKGEDIIYAAGEIYKKYADKYKGVELVGETLDLFKEDSVAIFLAKIKEHLSEFGVWFDIFFSEKSLYANNEIVLKDTIKKLKNSYQKDGATWLKTTIHGDDKDRVLVKSDGAYTYFMPDIAYHNIKFERTGENGKLIDVWGADHSGYIKRMECAMEDLGHKKENFSVLCMQLVRLIKDGSEFKMSKRRGTSFFLKEFIDLVGKDSARFILLDRTHNSKLDFDIDIATSKSNDNPAILVQYANARANSLLNKANINLDELKAEKYENEKDQKLIATLLEFPEIVIKSADKYMTNLITQYLIRLAKEFNSWYSNGEKILESNNKQSLLALVKAVSIVLQNGMKLIEISIPEKM</sequence>
<dbReference type="SUPFAM" id="SSF47323">
    <property type="entry name" value="Anticodon-binding domain of a subclass of class I aminoacyl-tRNA synthetases"/>
    <property type="match status" value="1"/>
</dbReference>
<dbReference type="Gene3D" id="3.30.1360.70">
    <property type="entry name" value="Arginyl tRNA synthetase N-terminal domain"/>
    <property type="match status" value="1"/>
</dbReference>
<evidence type="ECO:0000256" key="2">
    <source>
        <dbReference type="ARBA" id="ARBA00005594"/>
    </source>
</evidence>
<dbReference type="Pfam" id="PF03485">
    <property type="entry name" value="Arg_tRNA_synt_N"/>
    <property type="match status" value="1"/>
</dbReference>
<dbReference type="InterPro" id="IPR001278">
    <property type="entry name" value="Arg-tRNA-ligase"/>
</dbReference>
<dbReference type="GO" id="GO:0005737">
    <property type="term" value="C:cytoplasm"/>
    <property type="evidence" value="ECO:0007669"/>
    <property type="project" value="UniProtKB-SubCell"/>
</dbReference>
<evidence type="ECO:0000256" key="9">
    <source>
        <dbReference type="ARBA" id="ARBA00023146"/>
    </source>
</evidence>
<feature type="short sequence motif" description="'HIGH' region" evidence="11">
    <location>
        <begin position="121"/>
        <end position="131"/>
    </location>
</feature>
<dbReference type="HAMAP" id="MF_00123">
    <property type="entry name" value="Arg_tRNA_synth"/>
    <property type="match status" value="1"/>
</dbReference>
<dbReference type="InterPro" id="IPR001412">
    <property type="entry name" value="aa-tRNA-synth_I_CS"/>
</dbReference>
<keyword evidence="17" id="KW-1185">Reference proteome</keyword>
<protein>
    <recommendedName>
        <fullName evidence="11">Arginine--tRNA ligase</fullName>
        <ecNumber evidence="11">6.1.1.19</ecNumber>
    </recommendedName>
    <alternativeName>
        <fullName evidence="11">Arginyl-tRNA synthetase</fullName>
        <shortName evidence="11">ArgRS</shortName>
    </alternativeName>
</protein>
<dbReference type="EMBL" id="LVLH01000028">
    <property type="protein sequence ID" value="OAB48975.1"/>
    <property type="molecule type" value="Genomic_DNA"/>
</dbReference>
<dbReference type="PANTHER" id="PTHR11956:SF5">
    <property type="entry name" value="ARGININE--TRNA LIGASE, CYTOPLASMIC"/>
    <property type="match status" value="1"/>
</dbReference>
<dbReference type="RefSeq" id="WP_063626100.1">
    <property type="nucleotide sequence ID" value="NZ_LVLH01000028.1"/>
</dbReference>
<dbReference type="SUPFAM" id="SSF52374">
    <property type="entry name" value="Nucleotidylyl transferase"/>
    <property type="match status" value="1"/>
</dbReference>
<feature type="domain" description="DALR anticodon binding" evidence="14">
    <location>
        <begin position="428"/>
        <end position="541"/>
    </location>
</feature>
<evidence type="ECO:0000256" key="8">
    <source>
        <dbReference type="ARBA" id="ARBA00022917"/>
    </source>
</evidence>
<dbReference type="GO" id="GO:0005524">
    <property type="term" value="F:ATP binding"/>
    <property type="evidence" value="ECO:0007669"/>
    <property type="project" value="UniProtKB-UniRule"/>
</dbReference>
<dbReference type="Pfam" id="PF05746">
    <property type="entry name" value="DALR_1"/>
    <property type="match status" value="1"/>
</dbReference>
<name>A0A168RGX5_9BACT</name>
<comment type="subunit">
    <text evidence="3 11">Monomer.</text>
</comment>
<dbReference type="InterPro" id="IPR005148">
    <property type="entry name" value="Arg-tRNA-synth_N"/>
</dbReference>
<gene>
    <name evidence="11 16" type="primary">argS</name>
    <name evidence="16" type="ORF">MGALLINA_03070</name>
</gene>
<evidence type="ECO:0000259" key="14">
    <source>
        <dbReference type="SMART" id="SM00836"/>
    </source>
</evidence>
<reference evidence="16 17" key="1">
    <citation type="submission" date="2016-03" db="EMBL/GenBank/DDBJ databases">
        <title>Genome sequence of Mycoplasma gallinarum strain Mgn_IPT.</title>
        <authorList>
            <person name="Yacoub E."/>
            <person name="Sirand-Pugnet P."/>
            <person name="Barre A."/>
            <person name="Maurier F."/>
            <person name="Blanchard A."/>
            <person name="Ben Abdelmoumen B.M."/>
        </authorList>
    </citation>
    <scope>NUCLEOTIDE SEQUENCE [LARGE SCALE GENOMIC DNA]</scope>
    <source>
        <strain evidence="16 17">Mgn_IPT</strain>
    </source>
</reference>
<dbReference type="Proteomes" id="UP000076983">
    <property type="component" value="Unassembled WGS sequence"/>
</dbReference>
<dbReference type="EC" id="6.1.1.19" evidence="11"/>
<dbReference type="Gene3D" id="1.10.730.10">
    <property type="entry name" value="Isoleucyl-tRNA Synthetase, Domain 1"/>
    <property type="match status" value="1"/>
</dbReference>
<feature type="domain" description="Arginyl tRNA synthetase N-terminal" evidence="15">
    <location>
        <begin position="4"/>
        <end position="86"/>
    </location>
</feature>
<dbReference type="NCBIfam" id="TIGR00456">
    <property type="entry name" value="argS"/>
    <property type="match status" value="1"/>
</dbReference>
<feature type="coiled-coil region" evidence="13">
    <location>
        <begin position="432"/>
        <end position="459"/>
    </location>
</feature>
<dbReference type="Gene3D" id="3.40.50.620">
    <property type="entry name" value="HUPs"/>
    <property type="match status" value="1"/>
</dbReference>
<evidence type="ECO:0000256" key="11">
    <source>
        <dbReference type="HAMAP-Rule" id="MF_00123"/>
    </source>
</evidence>
<evidence type="ECO:0000259" key="15">
    <source>
        <dbReference type="SMART" id="SM01016"/>
    </source>
</evidence>
<comment type="similarity">
    <text evidence="2 11 12">Belongs to the class-I aminoacyl-tRNA synthetase family.</text>
</comment>
<keyword evidence="7 11" id="KW-0067">ATP-binding</keyword>
<keyword evidence="8 11" id="KW-0648">Protein biosynthesis</keyword>
<dbReference type="SMART" id="SM00836">
    <property type="entry name" value="DALR_1"/>
    <property type="match status" value="1"/>
</dbReference>
<dbReference type="InterPro" id="IPR014729">
    <property type="entry name" value="Rossmann-like_a/b/a_fold"/>
</dbReference>
<organism evidence="16 17">
    <name type="scientific">Mycoplasmopsis gallinarum</name>
    <dbReference type="NCBI Taxonomy" id="29557"/>
    <lineage>
        <taxon>Bacteria</taxon>
        <taxon>Bacillati</taxon>
        <taxon>Mycoplasmatota</taxon>
        <taxon>Mycoplasmoidales</taxon>
        <taxon>Metamycoplasmataceae</taxon>
        <taxon>Mycoplasmopsis</taxon>
    </lineage>
</organism>
<dbReference type="PRINTS" id="PR01038">
    <property type="entry name" value="TRNASYNTHARG"/>
</dbReference>
<comment type="catalytic activity">
    <reaction evidence="10 11">
        <text>tRNA(Arg) + L-arginine + ATP = L-arginyl-tRNA(Arg) + AMP + diphosphate</text>
        <dbReference type="Rhea" id="RHEA:20301"/>
        <dbReference type="Rhea" id="RHEA-COMP:9658"/>
        <dbReference type="Rhea" id="RHEA-COMP:9673"/>
        <dbReference type="ChEBI" id="CHEBI:30616"/>
        <dbReference type="ChEBI" id="CHEBI:32682"/>
        <dbReference type="ChEBI" id="CHEBI:33019"/>
        <dbReference type="ChEBI" id="CHEBI:78442"/>
        <dbReference type="ChEBI" id="CHEBI:78513"/>
        <dbReference type="ChEBI" id="CHEBI:456215"/>
        <dbReference type="EC" id="6.1.1.19"/>
    </reaction>
</comment>
<dbReference type="InterPro" id="IPR009080">
    <property type="entry name" value="tRNAsynth_Ia_anticodon-bd"/>
</dbReference>
<dbReference type="STRING" id="29557.MGALLINA_03070"/>
<dbReference type="PROSITE" id="PS00178">
    <property type="entry name" value="AA_TRNA_LIGASE_I"/>
    <property type="match status" value="1"/>
</dbReference>
<keyword evidence="4 11" id="KW-0963">Cytoplasm</keyword>
<dbReference type="FunFam" id="3.40.50.620:FF:000062">
    <property type="entry name" value="Arginine--tRNA ligase"/>
    <property type="match status" value="1"/>
</dbReference>
<dbReference type="OrthoDB" id="9805987at2"/>
<keyword evidence="6 11" id="KW-0547">Nucleotide-binding</keyword>
<dbReference type="PANTHER" id="PTHR11956">
    <property type="entry name" value="ARGINYL-TRNA SYNTHETASE"/>
    <property type="match status" value="1"/>
</dbReference>
<evidence type="ECO:0000256" key="5">
    <source>
        <dbReference type="ARBA" id="ARBA00022598"/>
    </source>
</evidence>
<evidence type="ECO:0000256" key="7">
    <source>
        <dbReference type="ARBA" id="ARBA00022840"/>
    </source>
</evidence>
<dbReference type="GO" id="GO:0004814">
    <property type="term" value="F:arginine-tRNA ligase activity"/>
    <property type="evidence" value="ECO:0007669"/>
    <property type="project" value="UniProtKB-UniRule"/>
</dbReference>
<proteinExistence type="inferred from homology"/>
<accession>A0A168RGX5</accession>
<dbReference type="PATRIC" id="fig|29557.3.peg.291"/>
<keyword evidence="9 11" id="KW-0030">Aminoacyl-tRNA synthetase</keyword>
<dbReference type="InterPro" id="IPR036695">
    <property type="entry name" value="Arg-tRNA-synth_N_sf"/>
</dbReference>
<evidence type="ECO:0000256" key="10">
    <source>
        <dbReference type="ARBA" id="ARBA00049339"/>
    </source>
</evidence>
<comment type="subcellular location">
    <subcellularLocation>
        <location evidence="1 11">Cytoplasm</location>
    </subcellularLocation>
</comment>
<evidence type="ECO:0000256" key="1">
    <source>
        <dbReference type="ARBA" id="ARBA00004496"/>
    </source>
</evidence>
<evidence type="ECO:0000256" key="13">
    <source>
        <dbReference type="SAM" id="Coils"/>
    </source>
</evidence>
<dbReference type="GO" id="GO:0006420">
    <property type="term" value="P:arginyl-tRNA aminoacylation"/>
    <property type="evidence" value="ECO:0007669"/>
    <property type="project" value="UniProtKB-UniRule"/>
</dbReference>
<evidence type="ECO:0000256" key="12">
    <source>
        <dbReference type="RuleBase" id="RU363038"/>
    </source>
</evidence>
<evidence type="ECO:0000313" key="17">
    <source>
        <dbReference type="Proteomes" id="UP000076983"/>
    </source>
</evidence>
<evidence type="ECO:0000256" key="6">
    <source>
        <dbReference type="ARBA" id="ARBA00022741"/>
    </source>
</evidence>
<dbReference type="SMART" id="SM01016">
    <property type="entry name" value="Arg_tRNA_synt_N"/>
    <property type="match status" value="1"/>
</dbReference>
<evidence type="ECO:0000256" key="3">
    <source>
        <dbReference type="ARBA" id="ARBA00011245"/>
    </source>
</evidence>
<keyword evidence="13" id="KW-0175">Coiled coil</keyword>
<evidence type="ECO:0000313" key="16">
    <source>
        <dbReference type="EMBL" id="OAB48975.1"/>
    </source>
</evidence>
<dbReference type="InterPro" id="IPR008909">
    <property type="entry name" value="DALR_anticod-bd"/>
</dbReference>
<keyword evidence="5 11" id="KW-0436">Ligase</keyword>